<dbReference type="Pfam" id="PF13627">
    <property type="entry name" value="LptM_cons"/>
    <property type="match status" value="1"/>
</dbReference>
<name>A0A2S0N4H4_9BURK</name>
<feature type="signal peptide" evidence="8">
    <location>
        <begin position="1"/>
        <end position="22"/>
    </location>
</feature>
<keyword evidence="4" id="KW-0564">Palmitate</keyword>
<evidence type="ECO:0000256" key="1">
    <source>
        <dbReference type="ARBA" id="ARBA00004459"/>
    </source>
</evidence>
<dbReference type="PROSITE" id="PS51257">
    <property type="entry name" value="PROKAR_LIPOPROTEIN"/>
    <property type="match status" value="1"/>
</dbReference>
<feature type="chain" id="PRO_5015659178" description="Sugar transporter" evidence="8">
    <location>
        <begin position="23"/>
        <end position="66"/>
    </location>
</feature>
<evidence type="ECO:0000256" key="7">
    <source>
        <dbReference type="SAM" id="MobiDB-lite"/>
    </source>
</evidence>
<evidence type="ECO:0000256" key="2">
    <source>
        <dbReference type="ARBA" id="ARBA00022729"/>
    </source>
</evidence>
<keyword evidence="3" id="KW-0472">Membrane</keyword>
<keyword evidence="6" id="KW-0449">Lipoprotein</keyword>
<evidence type="ECO:0000256" key="4">
    <source>
        <dbReference type="ARBA" id="ARBA00023139"/>
    </source>
</evidence>
<keyword evidence="2 8" id="KW-0732">Signal</keyword>
<keyword evidence="10" id="KW-1185">Reference proteome</keyword>
<feature type="compositionally biased region" description="Pro residues" evidence="7">
    <location>
        <begin position="55"/>
        <end position="66"/>
    </location>
</feature>
<dbReference type="Proteomes" id="UP000239326">
    <property type="component" value="Chromosome"/>
</dbReference>
<evidence type="ECO:0000256" key="8">
    <source>
        <dbReference type="SAM" id="SignalP"/>
    </source>
</evidence>
<organism evidence="9 10">
    <name type="scientific">Simplicispira suum</name>
    <dbReference type="NCBI Taxonomy" id="2109915"/>
    <lineage>
        <taxon>Bacteria</taxon>
        <taxon>Pseudomonadati</taxon>
        <taxon>Pseudomonadota</taxon>
        <taxon>Betaproteobacteria</taxon>
        <taxon>Burkholderiales</taxon>
        <taxon>Comamonadaceae</taxon>
        <taxon>Simplicispira</taxon>
    </lineage>
</organism>
<dbReference type="EMBL" id="CP027669">
    <property type="protein sequence ID" value="AVO43054.1"/>
    <property type="molecule type" value="Genomic_DNA"/>
</dbReference>
<dbReference type="GO" id="GO:0009279">
    <property type="term" value="C:cell outer membrane"/>
    <property type="evidence" value="ECO:0007669"/>
    <property type="project" value="UniProtKB-SubCell"/>
</dbReference>
<evidence type="ECO:0000313" key="10">
    <source>
        <dbReference type="Proteomes" id="UP000239326"/>
    </source>
</evidence>
<evidence type="ECO:0000256" key="6">
    <source>
        <dbReference type="ARBA" id="ARBA00023288"/>
    </source>
</evidence>
<dbReference type="AlphaFoldDB" id="A0A2S0N4H4"/>
<proteinExistence type="predicted"/>
<feature type="region of interest" description="Disordered" evidence="7">
    <location>
        <begin position="42"/>
        <end position="66"/>
    </location>
</feature>
<keyword evidence="5" id="KW-0998">Cell outer membrane</keyword>
<evidence type="ECO:0008006" key="11">
    <source>
        <dbReference type="Google" id="ProtNLM"/>
    </source>
</evidence>
<dbReference type="KEGG" id="simp:C6571_04105"/>
<gene>
    <name evidence="9" type="ORF">C6571_04105</name>
</gene>
<reference evidence="9 10" key="1">
    <citation type="submission" date="2018-03" db="EMBL/GenBank/DDBJ databases">
        <title>Genome sequencing of Simplicispira sp.</title>
        <authorList>
            <person name="Kim S.-J."/>
            <person name="Heo J."/>
            <person name="Kwon S.-W."/>
        </authorList>
    </citation>
    <scope>NUCLEOTIDE SEQUENCE [LARGE SCALE GENOMIC DNA]</scope>
    <source>
        <strain evidence="9 10">SC1-8</strain>
    </source>
</reference>
<accession>A0A2S0N4H4</accession>
<dbReference type="InterPro" id="IPR032831">
    <property type="entry name" value="LptM_cons"/>
</dbReference>
<evidence type="ECO:0000313" key="9">
    <source>
        <dbReference type="EMBL" id="AVO43054.1"/>
    </source>
</evidence>
<dbReference type="NCBIfam" id="NF047847">
    <property type="entry name" value="SS_mature_LptM"/>
    <property type="match status" value="1"/>
</dbReference>
<comment type="subcellular location">
    <subcellularLocation>
        <location evidence="1">Cell outer membrane</location>
        <topology evidence="1">Lipid-anchor</topology>
    </subcellularLocation>
</comment>
<protein>
    <recommendedName>
        <fullName evidence="11">Sugar transporter</fullName>
    </recommendedName>
</protein>
<sequence length="66" mass="6655">MLIARQILVRTLVLAASGAVLAACGQRGPLYLPSEPAASQRASLPQTLLPAAVSAPPPRSPASSPP</sequence>
<evidence type="ECO:0000256" key="5">
    <source>
        <dbReference type="ARBA" id="ARBA00023237"/>
    </source>
</evidence>
<evidence type="ECO:0000256" key="3">
    <source>
        <dbReference type="ARBA" id="ARBA00023136"/>
    </source>
</evidence>